<dbReference type="Proteomes" id="UP000011919">
    <property type="component" value="Unassembled WGS sequence"/>
</dbReference>
<dbReference type="eggNOG" id="COG0759">
    <property type="taxonomic scope" value="Bacteria"/>
</dbReference>
<reference evidence="2 3" key="1">
    <citation type="journal article" date="2013" name="Genome Announc.">
        <title>Draft Genome Sequence of Bhargavaea cecembensis Strain DSE10T, Isolated from a Deep-Sea Sediment Sample Collected at a Depth of 5,904 m from the Chagos-Laccadive Ridge System in the Indian Ocean.</title>
        <authorList>
            <person name="Shivaji S."/>
            <person name="Ara S."/>
            <person name="Begum Z."/>
            <person name="Ruth M."/>
            <person name="Singh A."/>
            <person name="Kumar Pinnaka A."/>
        </authorList>
    </citation>
    <scope>NUCLEOTIDE SEQUENCE [LARGE SCALE GENOMIC DNA]</scope>
    <source>
        <strain evidence="2 3">DSE10</strain>
    </source>
</reference>
<dbReference type="GO" id="GO:0005886">
    <property type="term" value="C:plasma membrane"/>
    <property type="evidence" value="ECO:0007669"/>
    <property type="project" value="UniProtKB-SubCell"/>
</dbReference>
<dbReference type="EMBL" id="AOFT01000012">
    <property type="protein sequence ID" value="EMR05660.1"/>
    <property type="molecule type" value="Genomic_DNA"/>
</dbReference>
<dbReference type="STRING" id="1235279.C772_02326"/>
<protein>
    <recommendedName>
        <fullName evidence="1">Putative membrane protein insertion efficiency factor</fullName>
    </recommendedName>
</protein>
<gene>
    <name evidence="2" type="primary">yidD</name>
    <name evidence="2" type="ORF">C772_02326</name>
</gene>
<keyword evidence="3" id="KW-1185">Reference proteome</keyword>
<dbReference type="PATRIC" id="fig|1235279.3.peg.2318"/>
<sequence>MKHLFIWIIKFYRKAISPFTPPSCRFHPTCSAYGLEAFEKHGAIKGFLMAIIRISKCHPFHEGGFDPVPDKWPGNNNREK</sequence>
<dbReference type="SMART" id="SM01234">
    <property type="entry name" value="Haemolytic"/>
    <property type="match status" value="1"/>
</dbReference>
<keyword evidence="1" id="KW-1003">Cell membrane</keyword>
<proteinExistence type="inferred from homology"/>
<dbReference type="PANTHER" id="PTHR33383">
    <property type="entry name" value="MEMBRANE PROTEIN INSERTION EFFICIENCY FACTOR-RELATED"/>
    <property type="match status" value="1"/>
</dbReference>
<dbReference type="Pfam" id="PF01809">
    <property type="entry name" value="YidD"/>
    <property type="match status" value="1"/>
</dbReference>
<comment type="similarity">
    <text evidence="1">Belongs to the UPF0161 family.</text>
</comment>
<keyword evidence="1" id="KW-0472">Membrane</keyword>
<evidence type="ECO:0000313" key="3">
    <source>
        <dbReference type="Proteomes" id="UP000011919"/>
    </source>
</evidence>
<dbReference type="PANTHER" id="PTHR33383:SF1">
    <property type="entry name" value="MEMBRANE PROTEIN INSERTION EFFICIENCY FACTOR-RELATED"/>
    <property type="match status" value="1"/>
</dbReference>
<accession>M7NVH0</accession>
<evidence type="ECO:0000313" key="2">
    <source>
        <dbReference type="EMBL" id="EMR05660.1"/>
    </source>
</evidence>
<dbReference type="HAMAP" id="MF_00386">
    <property type="entry name" value="UPF0161_YidD"/>
    <property type="match status" value="1"/>
</dbReference>
<dbReference type="RefSeq" id="WP_008300116.1">
    <property type="nucleotide sequence ID" value="NZ_AOFT01000012.1"/>
</dbReference>
<comment type="function">
    <text evidence="1">Could be involved in insertion of integral membrane proteins into the membrane.</text>
</comment>
<dbReference type="InterPro" id="IPR002696">
    <property type="entry name" value="Membr_insert_effic_factor_YidD"/>
</dbReference>
<comment type="subcellular location">
    <subcellularLocation>
        <location evidence="1">Cell membrane</location>
        <topology evidence="1">Peripheral membrane protein</topology>
        <orientation evidence="1">Cytoplasmic side</orientation>
    </subcellularLocation>
</comment>
<organism evidence="2 3">
    <name type="scientific">Bhargavaea cecembensis DSE10</name>
    <dbReference type="NCBI Taxonomy" id="1235279"/>
    <lineage>
        <taxon>Bacteria</taxon>
        <taxon>Bacillati</taxon>
        <taxon>Bacillota</taxon>
        <taxon>Bacilli</taxon>
        <taxon>Bacillales</taxon>
        <taxon>Caryophanaceae</taxon>
        <taxon>Bhargavaea</taxon>
    </lineage>
</organism>
<dbReference type="AlphaFoldDB" id="M7NVH0"/>
<name>M7NVH0_9BACL</name>
<evidence type="ECO:0000256" key="1">
    <source>
        <dbReference type="HAMAP-Rule" id="MF_00386"/>
    </source>
</evidence>
<dbReference type="NCBIfam" id="TIGR00278">
    <property type="entry name" value="membrane protein insertion efficiency factor YidD"/>
    <property type="match status" value="1"/>
</dbReference>
<comment type="caution">
    <text evidence="2">The sequence shown here is derived from an EMBL/GenBank/DDBJ whole genome shotgun (WGS) entry which is preliminary data.</text>
</comment>